<feature type="region of interest" description="Disordered" evidence="1">
    <location>
        <begin position="227"/>
        <end position="252"/>
    </location>
</feature>
<keyword evidence="4" id="KW-1185">Reference proteome</keyword>
<dbReference type="PIRSF" id="PIRSF039033">
    <property type="entry name" value="START_dom"/>
    <property type="match status" value="1"/>
</dbReference>
<evidence type="ECO:0000313" key="4">
    <source>
        <dbReference type="Proteomes" id="UP000010164"/>
    </source>
</evidence>
<dbReference type="SUPFAM" id="SSF55961">
    <property type="entry name" value="Bet v1-like"/>
    <property type="match status" value="1"/>
</dbReference>
<protein>
    <recommendedName>
        <fullName evidence="5">START domain-containing protein</fullName>
    </recommendedName>
</protein>
<dbReference type="eggNOG" id="ENOG503302V">
    <property type="taxonomic scope" value="Bacteria"/>
</dbReference>
<sequence length="252" mass="28166">MTIKTLLLLSACLWSLAAHADRALLPDSVTWTKVTDRDGIEVYRADNHSRIETFRGKARIAIKDFNAVGALLDDYEAMADVLHMVSAIHNVKRESPFVRDVYITTQLPWPVNDRDAPLRVTFYQEPDTMALVMPFHINQDAMPEQEGYIRMPQMQGFFRFEPVMPGQMDVTLQVVLDPGGSLPAWLANIILSDIPYYSLKRLRRAVNQPRFQGIAHGYYKTPAGWQQPAGAGQAITASTASPGPAGPRESAR</sequence>
<dbReference type="OrthoDB" id="5734556at2"/>
<dbReference type="STRING" id="1177179.A11A3_13113"/>
<accession>L0WCU8</accession>
<dbReference type="EMBL" id="AMRJ01000023">
    <property type="protein sequence ID" value="EKF73570.1"/>
    <property type="molecule type" value="Genomic_DNA"/>
</dbReference>
<dbReference type="Proteomes" id="UP000010164">
    <property type="component" value="Unassembled WGS sequence"/>
</dbReference>
<dbReference type="InterPro" id="IPR028347">
    <property type="entry name" value="START_dom_prot"/>
</dbReference>
<evidence type="ECO:0000256" key="2">
    <source>
        <dbReference type="SAM" id="SignalP"/>
    </source>
</evidence>
<name>L0WCU8_9GAMM</name>
<comment type="caution">
    <text evidence="3">The sequence shown here is derived from an EMBL/GenBank/DDBJ whole genome shotgun (WGS) entry which is preliminary data.</text>
</comment>
<feature type="signal peptide" evidence="2">
    <location>
        <begin position="1"/>
        <end position="20"/>
    </location>
</feature>
<keyword evidence="2" id="KW-0732">Signal</keyword>
<dbReference type="PATRIC" id="fig|1177179.3.peg.2607"/>
<organism evidence="3 4">
    <name type="scientific">Alcanivorax hongdengensis A-11-3</name>
    <dbReference type="NCBI Taxonomy" id="1177179"/>
    <lineage>
        <taxon>Bacteria</taxon>
        <taxon>Pseudomonadati</taxon>
        <taxon>Pseudomonadota</taxon>
        <taxon>Gammaproteobacteria</taxon>
        <taxon>Oceanospirillales</taxon>
        <taxon>Alcanivoracaceae</taxon>
        <taxon>Alcanivorax</taxon>
    </lineage>
</organism>
<gene>
    <name evidence="3" type="ORF">A11A3_13113</name>
</gene>
<evidence type="ECO:0008006" key="5">
    <source>
        <dbReference type="Google" id="ProtNLM"/>
    </source>
</evidence>
<reference evidence="3 4" key="1">
    <citation type="journal article" date="2012" name="J. Bacteriol.">
        <title>Genome Sequence of the Alkane-Degrading Bacterium Alcanivorax hongdengensis Type Strain A-11-3.</title>
        <authorList>
            <person name="Lai Q."/>
            <person name="Shao Z."/>
        </authorList>
    </citation>
    <scope>NUCLEOTIDE SEQUENCE [LARGE SCALE GENOMIC DNA]</scope>
    <source>
        <strain evidence="3 4">A-11-3</strain>
    </source>
</reference>
<evidence type="ECO:0000313" key="3">
    <source>
        <dbReference type="EMBL" id="EKF73570.1"/>
    </source>
</evidence>
<evidence type="ECO:0000256" key="1">
    <source>
        <dbReference type="SAM" id="MobiDB-lite"/>
    </source>
</evidence>
<feature type="chain" id="PRO_5003948574" description="START domain-containing protein" evidence="2">
    <location>
        <begin position="21"/>
        <end position="252"/>
    </location>
</feature>
<proteinExistence type="predicted"/>
<dbReference type="RefSeq" id="WP_008929793.1">
    <property type="nucleotide sequence ID" value="NZ_AMRJ01000023.1"/>
</dbReference>
<dbReference type="AlphaFoldDB" id="L0WCU8"/>
<dbReference type="Gene3D" id="3.30.530.20">
    <property type="match status" value="1"/>
</dbReference>
<dbReference type="InterPro" id="IPR023393">
    <property type="entry name" value="START-like_dom_sf"/>
</dbReference>